<keyword evidence="3" id="KW-0028">Amino-acid biosynthesis</keyword>
<dbReference type="eggNOG" id="KOG1438">
    <property type="taxonomic scope" value="Eukaryota"/>
</dbReference>
<dbReference type="SUPFAM" id="SSF52418">
    <property type="entry name" value="Nucleoside phosphorylase/phosphoribosyltransferase catalytic domain"/>
    <property type="match status" value="1"/>
</dbReference>
<evidence type="ECO:0000256" key="8">
    <source>
        <dbReference type="ARBA" id="ARBA00061500"/>
    </source>
</evidence>
<dbReference type="EMBL" id="FO082274">
    <property type="protein sequence ID" value="CCO16843.1"/>
    <property type="molecule type" value="Genomic_DNA"/>
</dbReference>
<evidence type="ECO:0000256" key="7">
    <source>
        <dbReference type="ARBA" id="ARBA00023141"/>
    </source>
</evidence>
<evidence type="ECO:0000256" key="3">
    <source>
        <dbReference type="ARBA" id="ARBA00022605"/>
    </source>
</evidence>
<sequence>MTTTTTTSSSESSSSSSSRKLVGAHQRHRKFSSSSSSSSSSRQKRTTTTTASNSIRTYSVHAAKQEINLQKVIENLCEGKDLSENEAFEAMEALLDASENQIAAFLVLLRAKGETSSEMAGLARAMQSRAVQVNAGDDVLDIVGTGGDSAGTVNISTGSCVLAAAAGAKVAKHGSRSVSSLCGSADVLEALGVAVEIGPEAIEKCVKEVGMGFMFAPRFHPAMAKVSPVRKSLKVRTAFNLLGPMLNPAHSKYALVGVYSTDIQRLMADSFMRLGMKKALIVHSMGLDELTPCGPADVMEVSKDGVKTYTFEPSKVGIKKCELKDLAGGDAKLNAKILREALGGETGPVAETLILNAGVAMAAAEQAASVEEGIAMCREAHKTGKGGEKLDSWIQLTQECKKAGL</sequence>
<dbReference type="AlphaFoldDB" id="K8F5L2"/>
<evidence type="ECO:0000256" key="1">
    <source>
        <dbReference type="ARBA" id="ARBA00004907"/>
    </source>
</evidence>
<evidence type="ECO:0000256" key="9">
    <source>
        <dbReference type="SAM" id="MobiDB-lite"/>
    </source>
</evidence>
<organism evidence="12 13">
    <name type="scientific">Bathycoccus prasinos</name>
    <dbReference type="NCBI Taxonomy" id="41875"/>
    <lineage>
        <taxon>Eukaryota</taxon>
        <taxon>Viridiplantae</taxon>
        <taxon>Chlorophyta</taxon>
        <taxon>Mamiellophyceae</taxon>
        <taxon>Mamiellales</taxon>
        <taxon>Bathycoccaceae</taxon>
        <taxon>Bathycoccus</taxon>
    </lineage>
</organism>
<keyword evidence="7" id="KW-0057">Aromatic amino acid biosynthesis</keyword>
<dbReference type="HAMAP" id="MF_00211">
    <property type="entry name" value="TrpD"/>
    <property type="match status" value="1"/>
</dbReference>
<reference evidence="12 13" key="1">
    <citation type="submission" date="2011-10" db="EMBL/GenBank/DDBJ databases">
        <authorList>
            <person name="Genoscope - CEA"/>
        </authorList>
    </citation>
    <scope>NUCLEOTIDE SEQUENCE [LARGE SCALE GENOMIC DNA]</scope>
    <source>
        <strain evidence="12 13">RCC 1105</strain>
    </source>
</reference>
<dbReference type="KEGG" id="bpg:Bathy05g01720"/>
<evidence type="ECO:0000256" key="5">
    <source>
        <dbReference type="ARBA" id="ARBA00022679"/>
    </source>
</evidence>
<evidence type="ECO:0000313" key="13">
    <source>
        <dbReference type="Proteomes" id="UP000198341"/>
    </source>
</evidence>
<keyword evidence="13" id="KW-1185">Reference proteome</keyword>
<evidence type="ECO:0000259" key="11">
    <source>
        <dbReference type="Pfam" id="PF02885"/>
    </source>
</evidence>
<feature type="compositionally biased region" description="Low complexity" evidence="9">
    <location>
        <begin position="32"/>
        <end position="53"/>
    </location>
</feature>
<comment type="pathway">
    <text evidence="1">Amino-acid biosynthesis; L-tryptophan biosynthesis; L-tryptophan from chorismate: step 2/5.</text>
</comment>
<dbReference type="NCBIfam" id="TIGR01245">
    <property type="entry name" value="trpD"/>
    <property type="match status" value="1"/>
</dbReference>
<evidence type="ECO:0000259" key="10">
    <source>
        <dbReference type="Pfam" id="PF00591"/>
    </source>
</evidence>
<dbReference type="PANTHER" id="PTHR43285">
    <property type="entry name" value="ANTHRANILATE PHOSPHORIBOSYLTRANSFERASE"/>
    <property type="match status" value="1"/>
</dbReference>
<protein>
    <recommendedName>
        <fullName evidence="2">anthranilate phosphoribosyltransferase</fullName>
        <ecNumber evidence="2">2.4.2.18</ecNumber>
    </recommendedName>
</protein>
<evidence type="ECO:0000256" key="2">
    <source>
        <dbReference type="ARBA" id="ARBA00011948"/>
    </source>
</evidence>
<dbReference type="Pfam" id="PF02885">
    <property type="entry name" value="Glycos_trans_3N"/>
    <property type="match status" value="1"/>
</dbReference>
<gene>
    <name evidence="12" type="ORF">Bathy05g01720</name>
</gene>
<dbReference type="Pfam" id="PF00591">
    <property type="entry name" value="Glycos_transf_3"/>
    <property type="match status" value="1"/>
</dbReference>
<dbReference type="InterPro" id="IPR005940">
    <property type="entry name" value="Anthranilate_Pribosyl_Tfrase"/>
</dbReference>
<dbReference type="GO" id="GO:0005829">
    <property type="term" value="C:cytosol"/>
    <property type="evidence" value="ECO:0007669"/>
    <property type="project" value="TreeGrafter"/>
</dbReference>
<comment type="similarity">
    <text evidence="8">Belongs to the anthranilate phosphoribosyltransferase family.</text>
</comment>
<feature type="compositionally biased region" description="Low complexity" evidence="9">
    <location>
        <begin position="1"/>
        <end position="18"/>
    </location>
</feature>
<dbReference type="GO" id="GO:0000162">
    <property type="term" value="P:L-tryptophan biosynthetic process"/>
    <property type="evidence" value="ECO:0007669"/>
    <property type="project" value="UniProtKB-KW"/>
</dbReference>
<dbReference type="Gene3D" id="1.20.970.10">
    <property type="entry name" value="Transferase, Pyrimidine Nucleoside Phosphorylase, Chain C"/>
    <property type="match status" value="1"/>
</dbReference>
<dbReference type="InterPro" id="IPR000312">
    <property type="entry name" value="Glycosyl_Trfase_fam3"/>
</dbReference>
<keyword evidence="6" id="KW-0822">Tryptophan biosynthesis</keyword>
<evidence type="ECO:0000256" key="4">
    <source>
        <dbReference type="ARBA" id="ARBA00022676"/>
    </source>
</evidence>
<dbReference type="PANTHER" id="PTHR43285:SF2">
    <property type="entry name" value="ANTHRANILATE PHOSPHORIBOSYLTRANSFERASE"/>
    <property type="match status" value="1"/>
</dbReference>
<evidence type="ECO:0000313" key="12">
    <source>
        <dbReference type="EMBL" id="CCO16843.1"/>
    </source>
</evidence>
<dbReference type="OrthoDB" id="427800at2759"/>
<dbReference type="SUPFAM" id="SSF47648">
    <property type="entry name" value="Nucleoside phosphorylase/phosphoribosyltransferase N-terminal domain"/>
    <property type="match status" value="1"/>
</dbReference>
<dbReference type="STRING" id="41875.K8F5L2"/>
<dbReference type="RefSeq" id="XP_007513285.1">
    <property type="nucleotide sequence ID" value="XM_007513223.1"/>
</dbReference>
<dbReference type="GeneID" id="19015675"/>
<dbReference type="Proteomes" id="UP000198341">
    <property type="component" value="Chromosome 5"/>
</dbReference>
<dbReference type="InterPro" id="IPR017459">
    <property type="entry name" value="Glycosyl_Trfase_fam3_N_dom"/>
</dbReference>
<dbReference type="InterPro" id="IPR035902">
    <property type="entry name" value="Nuc_phospho_transferase"/>
</dbReference>
<dbReference type="InterPro" id="IPR036320">
    <property type="entry name" value="Glycosyl_Trfase_fam3_N_dom_sf"/>
</dbReference>
<dbReference type="FunFam" id="3.40.1030.10:FF:000002">
    <property type="entry name" value="Anthranilate phosphoribosyltransferase"/>
    <property type="match status" value="1"/>
</dbReference>
<keyword evidence="5" id="KW-0808">Transferase</keyword>
<keyword evidence="4 12" id="KW-0328">Glycosyltransferase</keyword>
<dbReference type="GO" id="GO:0004048">
    <property type="term" value="F:anthranilate phosphoribosyltransferase activity"/>
    <property type="evidence" value="ECO:0007669"/>
    <property type="project" value="UniProtKB-EC"/>
</dbReference>
<feature type="region of interest" description="Disordered" evidence="9">
    <location>
        <begin position="1"/>
        <end position="53"/>
    </location>
</feature>
<name>K8F5L2_9CHLO</name>
<proteinExistence type="inferred from homology"/>
<dbReference type="Gene3D" id="3.40.1030.10">
    <property type="entry name" value="Nucleoside phosphorylase/phosphoribosyltransferase catalytic domain"/>
    <property type="match status" value="1"/>
</dbReference>
<feature type="domain" description="Glycosyl transferase family 3 N-terminal" evidence="11">
    <location>
        <begin position="71"/>
        <end position="130"/>
    </location>
</feature>
<dbReference type="EC" id="2.4.2.18" evidence="2"/>
<accession>K8F5L2</accession>
<feature type="domain" description="Glycosyl transferase family 3" evidence="10">
    <location>
        <begin position="137"/>
        <end position="385"/>
    </location>
</feature>
<evidence type="ECO:0000256" key="6">
    <source>
        <dbReference type="ARBA" id="ARBA00022822"/>
    </source>
</evidence>